<dbReference type="STRING" id="366584.SAMN05216377_1116"/>
<evidence type="ECO:0000313" key="2">
    <source>
        <dbReference type="EMBL" id="SDG33740.1"/>
    </source>
</evidence>
<reference evidence="2 3" key="1">
    <citation type="submission" date="2016-10" db="EMBL/GenBank/DDBJ databases">
        <authorList>
            <person name="de Groot N.N."/>
        </authorList>
    </citation>
    <scope>NUCLEOTIDE SEQUENCE [LARGE SCALE GENOMIC DNA]</scope>
    <source>
        <strain evidence="2 3">CGMCC 4.3143</strain>
    </source>
</reference>
<dbReference type="EMBL" id="FNBE01000011">
    <property type="protein sequence ID" value="SDG33740.1"/>
    <property type="molecule type" value="Genomic_DNA"/>
</dbReference>
<proteinExistence type="predicted"/>
<protein>
    <submittedName>
        <fullName evidence="2">Uncharacterized protein</fullName>
    </submittedName>
</protein>
<evidence type="ECO:0000313" key="3">
    <source>
        <dbReference type="Proteomes" id="UP000198967"/>
    </source>
</evidence>
<accession>A0A1G7TGR7</accession>
<evidence type="ECO:0000256" key="1">
    <source>
        <dbReference type="SAM" id="MobiDB-lite"/>
    </source>
</evidence>
<name>A0A1G7TGR7_PSEOR</name>
<gene>
    <name evidence="2" type="ORF">SAMN05216377_1116</name>
</gene>
<keyword evidence="3" id="KW-1185">Reference proteome</keyword>
<dbReference type="OrthoDB" id="3579441at2"/>
<sequence length="239" mass="24592">MTGPDYPLLTIPGQDLFQMAHVAAFIADRLHRHKGAVDAHDRQGRREAARDVHAGRAAFAKLVGDPDAVSAAVPRPLDQATYEEAEKLAARGENRTATVVSLAPLGRTTWAALGQAPGIGQLGAEVPNRELAEAVAEQMRTAPRQDLLPWQVSREPLGLGTDRWGTADEDAAVKSLDPAVAREAAVAGALGNPPANSAAAAASAAMAAPTTAAAAPARTAPTPASAISAPKPSAAHLQR</sequence>
<feature type="region of interest" description="Disordered" evidence="1">
    <location>
        <begin position="191"/>
        <end position="239"/>
    </location>
</feature>
<dbReference type="Proteomes" id="UP000198967">
    <property type="component" value="Unassembled WGS sequence"/>
</dbReference>
<organism evidence="2 3">
    <name type="scientific">Pseudonocardia oroxyli</name>
    <dbReference type="NCBI Taxonomy" id="366584"/>
    <lineage>
        <taxon>Bacteria</taxon>
        <taxon>Bacillati</taxon>
        <taxon>Actinomycetota</taxon>
        <taxon>Actinomycetes</taxon>
        <taxon>Pseudonocardiales</taxon>
        <taxon>Pseudonocardiaceae</taxon>
        <taxon>Pseudonocardia</taxon>
    </lineage>
</organism>
<dbReference type="AlphaFoldDB" id="A0A1G7TGR7"/>
<dbReference type="RefSeq" id="WP_093085735.1">
    <property type="nucleotide sequence ID" value="NZ_FNBE01000011.1"/>
</dbReference>